<dbReference type="InterPro" id="IPR012368">
    <property type="entry name" value="OxRdtase_Mopterin-bd_su_IorB"/>
</dbReference>
<comment type="caution">
    <text evidence="2">The sequence shown here is derived from an EMBL/GenBank/DDBJ whole genome shotgun (WGS) entry which is preliminary data.</text>
</comment>
<dbReference type="SMART" id="SM01008">
    <property type="entry name" value="Ald_Xan_dh_C"/>
    <property type="match status" value="1"/>
</dbReference>
<dbReference type="RefSeq" id="WP_160905245.1">
    <property type="nucleotide sequence ID" value="NZ_WVHS01000001.1"/>
</dbReference>
<accession>A0A7K1XTC3</accession>
<dbReference type="InterPro" id="IPR037165">
    <property type="entry name" value="AldOxase/xan_DH_Mopterin-bd_sf"/>
</dbReference>
<gene>
    <name evidence="2" type="ORF">GS398_03045</name>
</gene>
<dbReference type="InterPro" id="IPR008274">
    <property type="entry name" value="AldOxase/xan_DH_MoCoBD1"/>
</dbReference>
<dbReference type="PIRSF" id="PIRSF036389">
    <property type="entry name" value="IOR_B"/>
    <property type="match status" value="1"/>
</dbReference>
<dbReference type="InterPro" id="IPR000674">
    <property type="entry name" value="Ald_Oxase/Xan_DH_a/b"/>
</dbReference>
<dbReference type="Proteomes" id="UP000451233">
    <property type="component" value="Unassembled WGS sequence"/>
</dbReference>
<proteinExistence type="predicted"/>
<organism evidence="2 3">
    <name type="scientific">Hufsiella ginkgonis</name>
    <dbReference type="NCBI Taxonomy" id="2695274"/>
    <lineage>
        <taxon>Bacteria</taxon>
        <taxon>Pseudomonadati</taxon>
        <taxon>Bacteroidota</taxon>
        <taxon>Sphingobacteriia</taxon>
        <taxon>Sphingobacteriales</taxon>
        <taxon>Sphingobacteriaceae</taxon>
        <taxon>Hufsiella</taxon>
    </lineage>
</organism>
<dbReference type="PANTHER" id="PTHR47495:SF1">
    <property type="entry name" value="BLL3820 PROTEIN"/>
    <property type="match status" value="1"/>
</dbReference>
<evidence type="ECO:0000259" key="1">
    <source>
        <dbReference type="SMART" id="SM01008"/>
    </source>
</evidence>
<name>A0A7K1XTC3_9SPHI</name>
<dbReference type="AlphaFoldDB" id="A0A7K1XTC3"/>
<dbReference type="GO" id="GO:0016491">
    <property type="term" value="F:oxidoreductase activity"/>
    <property type="evidence" value="ECO:0007669"/>
    <property type="project" value="InterPro"/>
</dbReference>
<dbReference type="EMBL" id="WVHS01000001">
    <property type="protein sequence ID" value="MXV14261.1"/>
    <property type="molecule type" value="Genomic_DNA"/>
</dbReference>
<feature type="domain" description="Aldehyde oxidase/xanthine dehydrogenase a/b hammerhead" evidence="1">
    <location>
        <begin position="206"/>
        <end position="287"/>
    </location>
</feature>
<dbReference type="Gene3D" id="3.90.1170.50">
    <property type="entry name" value="Aldehyde oxidase/xanthine dehydrogenase, a/b hammerhead"/>
    <property type="match status" value="1"/>
</dbReference>
<evidence type="ECO:0000313" key="2">
    <source>
        <dbReference type="EMBL" id="MXV14261.1"/>
    </source>
</evidence>
<dbReference type="PANTHER" id="PTHR47495">
    <property type="entry name" value="ALDEHYDE DEHYDROGENASE"/>
    <property type="match status" value="1"/>
</dbReference>
<dbReference type="Pfam" id="PF02738">
    <property type="entry name" value="MoCoBD_1"/>
    <property type="match status" value="1"/>
</dbReference>
<protein>
    <submittedName>
        <fullName evidence="2">Molybdopterin-dependent oxidoreductase</fullName>
    </submittedName>
</protein>
<dbReference type="Pfam" id="PF20256">
    <property type="entry name" value="MoCoBD_2"/>
    <property type="match status" value="2"/>
</dbReference>
<dbReference type="Gene3D" id="3.30.365.10">
    <property type="entry name" value="Aldehyde oxidase/xanthine dehydrogenase, molybdopterin binding domain"/>
    <property type="match status" value="4"/>
</dbReference>
<reference evidence="2 3" key="1">
    <citation type="submission" date="2019-11" db="EMBL/GenBank/DDBJ databases">
        <title>Pedobacter sp. HMF7056 Genome sequencing and assembly.</title>
        <authorList>
            <person name="Kang H."/>
            <person name="Kim H."/>
            <person name="Joh K."/>
        </authorList>
    </citation>
    <scope>NUCLEOTIDE SEQUENCE [LARGE SCALE GENOMIC DNA]</scope>
    <source>
        <strain evidence="2 3">HMF7056</strain>
    </source>
</reference>
<evidence type="ECO:0000313" key="3">
    <source>
        <dbReference type="Proteomes" id="UP000451233"/>
    </source>
</evidence>
<dbReference type="SUPFAM" id="SSF56003">
    <property type="entry name" value="Molybdenum cofactor-binding domain"/>
    <property type="match status" value="2"/>
</dbReference>
<keyword evidence="3" id="KW-1185">Reference proteome</keyword>
<sequence length="724" mass="78774">MNTGRRNFLKSIGSLTILFSLDHTHTLASLLPADPELPGILQRVPAINAWLEVLASGSVRVFTGKIEMGQGLCTAVAQVAAEELDMEMRQVEVIISETNVTPNEGYTGGGSSTETSVLAVRYAAAAARKELMDLAAQALAVPAEALLMNNGRIAAKQGGRAVSFYELLNGKKLTGEVKLPLTVKRKEDYRLSGKSVKREDFRQMITGQSMYIQDLRFPGMVHARTVRPPGYQSMPGKMDEAALAKQIPGLLKMVVNGGFLGVICTDEYQAVKAQRYLEANTRWDVITPPRSTKALPEQLKELQAQTRTVKTPALPFPEDRVTLKASYSKPYIMHGSIGPSCAIALYHNNELEVWTHGQGAYPARDTLSRLLGIPAASIHVKCVRGAGCFGHNGAEDAAAEAALLAVAYPGKHVRLQWSRAEEHAWEPYGTAMCMELAAVLEPGGRISHFRSDVWSDAHSTHPGGNPELLISANYLARPFIRKPNPVGGGGYRNADAYYNIPNQTVTAHFFTGPLRVSNLRSLGTYANIFALESFMDELAAKAETDPFAFRLMHLEDARAKETLFRLQEKVSRLPKEKNTAIGIAFSRYKNNAAYSAVAAQVTLDPATGKATVKKMWCVADAGEIISPDNAVNQLEGGMIQAASWTLFEEVKFEGGMVTSRDWASYPIIRFSDVPEVEAEIIQRPGEKLCGIGEIVMGVSAGAIGNAVARVSGKRVRDLPIYGTR</sequence>
<dbReference type="InterPro" id="IPR052516">
    <property type="entry name" value="N-heterocyclic_Hydroxylase"/>
</dbReference>
<dbReference type="InterPro" id="IPR046867">
    <property type="entry name" value="AldOxase/xan_DH_MoCoBD2"/>
</dbReference>